<evidence type="ECO:0000313" key="2">
    <source>
        <dbReference type="EMBL" id="MED6261937.1"/>
    </source>
</evidence>
<keyword evidence="3" id="KW-1185">Reference proteome</keyword>
<proteinExistence type="predicted"/>
<dbReference type="EMBL" id="JAHUTI010091116">
    <property type="protein sequence ID" value="MED6261937.1"/>
    <property type="molecule type" value="Genomic_DNA"/>
</dbReference>
<protein>
    <submittedName>
        <fullName evidence="2">Uncharacterized protein</fullName>
    </submittedName>
</protein>
<evidence type="ECO:0000313" key="3">
    <source>
        <dbReference type="Proteomes" id="UP001345963"/>
    </source>
</evidence>
<gene>
    <name evidence="2" type="ORF">ATANTOWER_012194</name>
</gene>
<accession>A0ABU7CGZ8</accession>
<feature type="compositionally biased region" description="Low complexity" evidence="1">
    <location>
        <begin position="27"/>
        <end position="37"/>
    </location>
</feature>
<name>A0ABU7CGZ8_9TELE</name>
<feature type="region of interest" description="Disordered" evidence="1">
    <location>
        <begin position="1"/>
        <end position="37"/>
    </location>
</feature>
<feature type="compositionally biased region" description="Polar residues" evidence="1">
    <location>
        <begin position="8"/>
        <end position="17"/>
    </location>
</feature>
<comment type="caution">
    <text evidence="2">The sequence shown here is derived from an EMBL/GenBank/DDBJ whole genome shotgun (WGS) entry which is preliminary data.</text>
</comment>
<organism evidence="2 3">
    <name type="scientific">Ataeniobius toweri</name>
    <dbReference type="NCBI Taxonomy" id="208326"/>
    <lineage>
        <taxon>Eukaryota</taxon>
        <taxon>Metazoa</taxon>
        <taxon>Chordata</taxon>
        <taxon>Craniata</taxon>
        <taxon>Vertebrata</taxon>
        <taxon>Euteleostomi</taxon>
        <taxon>Actinopterygii</taxon>
        <taxon>Neopterygii</taxon>
        <taxon>Teleostei</taxon>
        <taxon>Neoteleostei</taxon>
        <taxon>Acanthomorphata</taxon>
        <taxon>Ovalentaria</taxon>
        <taxon>Atherinomorphae</taxon>
        <taxon>Cyprinodontiformes</taxon>
        <taxon>Goodeidae</taxon>
        <taxon>Ataeniobius</taxon>
    </lineage>
</organism>
<reference evidence="2 3" key="1">
    <citation type="submission" date="2021-07" db="EMBL/GenBank/DDBJ databases">
        <authorList>
            <person name="Palmer J.M."/>
        </authorList>
    </citation>
    <scope>NUCLEOTIDE SEQUENCE [LARGE SCALE GENOMIC DNA]</scope>
    <source>
        <strain evidence="2 3">AT_MEX2019</strain>
        <tissue evidence="2">Muscle</tissue>
    </source>
</reference>
<sequence length="90" mass="9945">MHFLKTGTELSSESWRSVSYKPRSDTSSHSLGSLQPSSQLTHPSGFFAWKHLKLIGTAVRLRRTDLPACEGSIRVDSAPAKSVLSMEEEN</sequence>
<evidence type="ECO:0000256" key="1">
    <source>
        <dbReference type="SAM" id="MobiDB-lite"/>
    </source>
</evidence>
<dbReference type="Proteomes" id="UP001345963">
    <property type="component" value="Unassembled WGS sequence"/>
</dbReference>